<evidence type="ECO:0000259" key="2">
    <source>
        <dbReference type="PROSITE" id="PS51192"/>
    </source>
</evidence>
<dbReference type="RefSeq" id="WP_114066201.1">
    <property type="nucleotide sequence ID" value="NZ_CP030850.1"/>
</dbReference>
<dbReference type="GO" id="GO:0004386">
    <property type="term" value="F:helicase activity"/>
    <property type="evidence" value="ECO:0007669"/>
    <property type="project" value="UniProtKB-KW"/>
</dbReference>
<dbReference type="SUPFAM" id="SSF52540">
    <property type="entry name" value="P-loop containing nucleoside triphosphate hydrolases"/>
    <property type="match status" value="2"/>
</dbReference>
<dbReference type="InterPro" id="IPR038718">
    <property type="entry name" value="SNF2-like_sf"/>
</dbReference>
<dbReference type="SMART" id="SM00490">
    <property type="entry name" value="HELICc"/>
    <property type="match status" value="1"/>
</dbReference>
<dbReference type="OrthoDB" id="9760715at2"/>
<gene>
    <name evidence="4" type="ORF">DR864_06555</name>
</gene>
<dbReference type="PROSITE" id="PS51194">
    <property type="entry name" value="HELICASE_CTER"/>
    <property type="match status" value="1"/>
</dbReference>
<sequence length="981" mass="114272">MKVATTQPFSIVYSLFQHEYLGYLFGSYVVQVNGKGELTLLNQIVSSKNVAEFSKGLDENDFELVKAIDAIQQDTIFKKFNPKKLPALDFFLKVYDPQKGDKLIQEAIAGYVEKWKVDILERLKSKDLYVMGSDDNPAWKKIQWMPERAKVYFHFKRNEENTHYYPNIKYAGERLHIRNQNALLVCDEPAWLLIQDKLYHFDQSVDGKKIRPFLTKPQIIIPRTVEEQYFQRFVVPLVAAYEVYADGFEIKYETAELIPILHLTELTHTSNKVATLFEPTDDDDIIATDDTSQVVLELSFRYGNFLFKFDSFAANANVSLEKSGDSYLFHKVRRDIRVEKAKVLLLKGLGLDMLQGRKKMARSEAFEWLRTHHFTLKEAGIQIRQSAENGKQYFLGYSSIDISFEEGRDWFDIYAKVRFGEFEIPFIKLKNLILARKKEFTLPNGEIAIIPEAWLTAYSELFAFAEYDPDSQQFLLRKHHLALVQEFAEDSLAKVIMSRKLEQLRDFKEIDENPLPEGFVGTLRPYQKAGYDWINFLNSYRFGGCLADDMGLGKTVTTLAMLQYQKEKGANRPSLLVMPTSLLYNWQLEAQRFTPQLRVLVYTGTYRDKNPRQFDDYDLILTSYGIVRIDIDMLKNYPFHYIILDESQAIKNPSSHITKAVMQLDARNRLILTGTPLENTTMDLWTQMTFVNPGLLGSQSYFRSHFQVPIEKHNDEKRSQKLYSLIKPFLLRRHKSQVALDLPPKVESVHYCDMVEEQEQRYEETKSYYRNYILEQIEEEGIAKSQIMVLQGLTKLRQLANHPRMIDEEYEGESGKLEEIQTKLEELLAGDHKVLIFSQFIRHLTILRRYLDTRGIRYAYLDGSTTDRQAQVELFQENDEIKIFLISLRAGGLGLNLTAADYVFILDPWWNPAIEAQAIDRAHRIGQQRTVFTYKFITKNSVEEKILDLQRSKQKLFNELITTEESFVKSLTKEDIIDLLA</sequence>
<evidence type="ECO:0000313" key="4">
    <source>
        <dbReference type="EMBL" id="AXE17416.1"/>
    </source>
</evidence>
<dbReference type="Gene3D" id="3.40.50.300">
    <property type="entry name" value="P-loop containing nucleotide triphosphate hydrolases"/>
    <property type="match status" value="1"/>
</dbReference>
<dbReference type="EMBL" id="CP030850">
    <property type="protein sequence ID" value="AXE17416.1"/>
    <property type="molecule type" value="Genomic_DNA"/>
</dbReference>
<dbReference type="CDD" id="cd18793">
    <property type="entry name" value="SF2_C_SNF"/>
    <property type="match status" value="1"/>
</dbReference>
<dbReference type="CDD" id="cd18012">
    <property type="entry name" value="DEXQc_arch_SWI2_SNF2"/>
    <property type="match status" value="1"/>
</dbReference>
<evidence type="ECO:0000259" key="3">
    <source>
        <dbReference type="PROSITE" id="PS51194"/>
    </source>
</evidence>
<dbReference type="InterPro" id="IPR014001">
    <property type="entry name" value="Helicase_ATP-bd"/>
</dbReference>
<keyword evidence="4" id="KW-0067">ATP-binding</keyword>
<dbReference type="Pfam" id="PF00271">
    <property type="entry name" value="Helicase_C"/>
    <property type="match status" value="1"/>
</dbReference>
<keyword evidence="4" id="KW-0547">Nucleotide-binding</keyword>
<keyword evidence="1" id="KW-0378">Hydrolase</keyword>
<evidence type="ECO:0000313" key="5">
    <source>
        <dbReference type="Proteomes" id="UP000251993"/>
    </source>
</evidence>
<keyword evidence="4" id="KW-0347">Helicase</keyword>
<dbReference type="KEGG" id="run:DR864_06555"/>
<dbReference type="Gene3D" id="3.40.50.10810">
    <property type="entry name" value="Tandem AAA-ATPase domain"/>
    <property type="match status" value="1"/>
</dbReference>
<dbReference type="Pfam" id="PF00176">
    <property type="entry name" value="SNF2-rel_dom"/>
    <property type="match status" value="1"/>
</dbReference>
<organism evidence="4 5">
    <name type="scientific">Runella rosea</name>
    <dbReference type="NCBI Taxonomy" id="2259595"/>
    <lineage>
        <taxon>Bacteria</taxon>
        <taxon>Pseudomonadati</taxon>
        <taxon>Bacteroidota</taxon>
        <taxon>Cytophagia</taxon>
        <taxon>Cytophagales</taxon>
        <taxon>Spirosomataceae</taxon>
        <taxon>Runella</taxon>
    </lineage>
</organism>
<dbReference type="InterPro" id="IPR049730">
    <property type="entry name" value="SNF2/RAD54-like_C"/>
</dbReference>
<reference evidence="4 5" key="1">
    <citation type="submission" date="2018-07" db="EMBL/GenBank/DDBJ databases">
        <title>Genome sequencing of Runella.</title>
        <authorList>
            <person name="Baek M.-G."/>
            <person name="Yi H."/>
        </authorList>
    </citation>
    <scope>NUCLEOTIDE SEQUENCE [LARGE SCALE GENOMIC DNA]</scope>
    <source>
        <strain evidence="4 5">HYN0085</strain>
    </source>
</reference>
<dbReference type="InterPro" id="IPR027417">
    <property type="entry name" value="P-loop_NTPase"/>
</dbReference>
<dbReference type="Proteomes" id="UP000251993">
    <property type="component" value="Chromosome"/>
</dbReference>
<feature type="domain" description="Helicase C-terminal" evidence="3">
    <location>
        <begin position="816"/>
        <end position="975"/>
    </location>
</feature>
<keyword evidence="5" id="KW-1185">Reference proteome</keyword>
<proteinExistence type="predicted"/>
<accession>A0A344TFJ5</accession>
<dbReference type="GO" id="GO:0005524">
    <property type="term" value="F:ATP binding"/>
    <property type="evidence" value="ECO:0007669"/>
    <property type="project" value="InterPro"/>
</dbReference>
<dbReference type="PANTHER" id="PTHR10799">
    <property type="entry name" value="SNF2/RAD54 HELICASE FAMILY"/>
    <property type="match status" value="1"/>
</dbReference>
<feature type="domain" description="Helicase ATP-binding" evidence="2">
    <location>
        <begin position="535"/>
        <end position="694"/>
    </location>
</feature>
<dbReference type="SMART" id="SM00487">
    <property type="entry name" value="DEXDc"/>
    <property type="match status" value="1"/>
</dbReference>
<evidence type="ECO:0000256" key="1">
    <source>
        <dbReference type="ARBA" id="ARBA00022801"/>
    </source>
</evidence>
<dbReference type="InterPro" id="IPR000330">
    <property type="entry name" value="SNF2_N"/>
</dbReference>
<dbReference type="PROSITE" id="PS51192">
    <property type="entry name" value="HELICASE_ATP_BIND_1"/>
    <property type="match status" value="1"/>
</dbReference>
<protein>
    <submittedName>
        <fullName evidence="4">ATP-dependent helicase</fullName>
    </submittedName>
</protein>
<dbReference type="AlphaFoldDB" id="A0A344TFJ5"/>
<dbReference type="GO" id="GO:0016787">
    <property type="term" value="F:hydrolase activity"/>
    <property type="evidence" value="ECO:0007669"/>
    <property type="project" value="UniProtKB-KW"/>
</dbReference>
<name>A0A344TFJ5_9BACT</name>
<dbReference type="InterPro" id="IPR001650">
    <property type="entry name" value="Helicase_C-like"/>
</dbReference>